<dbReference type="RefSeq" id="WP_275278383.1">
    <property type="nucleotide sequence ID" value="NZ_CP119108.1"/>
</dbReference>
<dbReference type="InterPro" id="IPR036390">
    <property type="entry name" value="WH_DNA-bd_sf"/>
</dbReference>
<evidence type="ECO:0000256" key="1">
    <source>
        <dbReference type="ARBA" id="ARBA00023015"/>
    </source>
</evidence>
<gene>
    <name evidence="5" type="ORF">PU630_00405</name>
</gene>
<name>A0ABY8BY04_9MICO</name>
<reference evidence="5 6" key="1">
    <citation type="submission" date="2023-03" db="EMBL/GenBank/DDBJ databases">
        <title>Genome sequence of Microbacterium sp. KACC 23027.</title>
        <authorList>
            <person name="Kim S."/>
            <person name="Heo J."/>
            <person name="Kwon S.-W."/>
        </authorList>
    </citation>
    <scope>NUCLEOTIDE SEQUENCE [LARGE SCALE GENOMIC DNA]</scope>
    <source>
        <strain evidence="5 6">KACC 23027</strain>
    </source>
</reference>
<dbReference type="PANTHER" id="PTHR33204">
    <property type="entry name" value="TRANSCRIPTIONAL REGULATOR, MARR FAMILY"/>
    <property type="match status" value="1"/>
</dbReference>
<keyword evidence="3" id="KW-0804">Transcription</keyword>
<dbReference type="Gene3D" id="1.10.10.10">
    <property type="entry name" value="Winged helix-like DNA-binding domain superfamily/Winged helix DNA-binding domain"/>
    <property type="match status" value="1"/>
</dbReference>
<evidence type="ECO:0000313" key="6">
    <source>
        <dbReference type="Proteomes" id="UP001214553"/>
    </source>
</evidence>
<sequence length="138" mass="15163">MEACPTGQHDHHNVYEAGCPCRSLLDLLANKWTALAIGALEDGPVRFGALKQTLGGVSPKMLAQTLRRLEASDLVSRTVYPAVPAHVEYALTDLGRSVAEPLRGLRLWVEHHLDDVIGPDRPRDAALIDGEVSRPRRR</sequence>
<evidence type="ECO:0000256" key="3">
    <source>
        <dbReference type="ARBA" id="ARBA00023163"/>
    </source>
</evidence>
<feature type="domain" description="HTH hxlR-type" evidence="4">
    <location>
        <begin position="19"/>
        <end position="117"/>
    </location>
</feature>
<organism evidence="5 6">
    <name type="scientific">Microbacterium horticulturae</name>
    <dbReference type="NCBI Taxonomy" id="3028316"/>
    <lineage>
        <taxon>Bacteria</taxon>
        <taxon>Bacillati</taxon>
        <taxon>Actinomycetota</taxon>
        <taxon>Actinomycetes</taxon>
        <taxon>Micrococcales</taxon>
        <taxon>Microbacteriaceae</taxon>
        <taxon>Microbacterium</taxon>
    </lineage>
</organism>
<dbReference type="InterPro" id="IPR036388">
    <property type="entry name" value="WH-like_DNA-bd_sf"/>
</dbReference>
<keyword evidence="6" id="KW-1185">Reference proteome</keyword>
<dbReference type="EMBL" id="CP119108">
    <property type="protein sequence ID" value="WEG09059.1"/>
    <property type="molecule type" value="Genomic_DNA"/>
</dbReference>
<evidence type="ECO:0000259" key="4">
    <source>
        <dbReference type="PROSITE" id="PS51118"/>
    </source>
</evidence>
<dbReference type="Proteomes" id="UP001214553">
    <property type="component" value="Chromosome"/>
</dbReference>
<accession>A0ABY8BY04</accession>
<protein>
    <submittedName>
        <fullName evidence="5">Helix-turn-helix domain-containing protein</fullName>
    </submittedName>
</protein>
<dbReference type="Pfam" id="PF01638">
    <property type="entry name" value="HxlR"/>
    <property type="match status" value="1"/>
</dbReference>
<proteinExistence type="predicted"/>
<evidence type="ECO:0000313" key="5">
    <source>
        <dbReference type="EMBL" id="WEG09059.1"/>
    </source>
</evidence>
<dbReference type="SUPFAM" id="SSF46785">
    <property type="entry name" value="Winged helix' DNA-binding domain"/>
    <property type="match status" value="1"/>
</dbReference>
<keyword evidence="2" id="KW-0238">DNA-binding</keyword>
<dbReference type="InterPro" id="IPR002577">
    <property type="entry name" value="HTH_HxlR"/>
</dbReference>
<dbReference type="PROSITE" id="PS51118">
    <property type="entry name" value="HTH_HXLR"/>
    <property type="match status" value="1"/>
</dbReference>
<dbReference type="PANTHER" id="PTHR33204:SF37">
    <property type="entry name" value="HTH-TYPE TRANSCRIPTIONAL REGULATOR YODB"/>
    <property type="match status" value="1"/>
</dbReference>
<keyword evidence="1" id="KW-0805">Transcription regulation</keyword>
<evidence type="ECO:0000256" key="2">
    <source>
        <dbReference type="ARBA" id="ARBA00023125"/>
    </source>
</evidence>